<feature type="transmembrane region" description="Helical" evidence="6">
    <location>
        <begin position="520"/>
        <end position="538"/>
    </location>
</feature>
<dbReference type="InterPro" id="IPR036513">
    <property type="entry name" value="STAS_dom_sf"/>
</dbReference>
<comment type="caution">
    <text evidence="8">The sequence shown here is derived from an EMBL/GenBank/DDBJ whole genome shotgun (WGS) entry which is preliminary data.</text>
</comment>
<evidence type="ECO:0000313" key="9">
    <source>
        <dbReference type="Proteomes" id="UP001367676"/>
    </source>
</evidence>
<dbReference type="InterPro" id="IPR001902">
    <property type="entry name" value="SLC26A/SulP_fam"/>
</dbReference>
<dbReference type="Gene3D" id="3.30.750.24">
    <property type="entry name" value="STAS domain"/>
    <property type="match status" value="1"/>
</dbReference>
<evidence type="ECO:0000256" key="1">
    <source>
        <dbReference type="ARBA" id="ARBA00004141"/>
    </source>
</evidence>
<dbReference type="Proteomes" id="UP001367676">
    <property type="component" value="Unassembled WGS sequence"/>
</dbReference>
<comment type="subcellular location">
    <subcellularLocation>
        <location evidence="1">Membrane</location>
        <topology evidence="1">Multi-pass membrane protein</topology>
    </subcellularLocation>
</comment>
<protein>
    <recommendedName>
        <fullName evidence="7">SLC26A/SulP transporter domain-containing protein</fullName>
    </recommendedName>
</protein>
<keyword evidence="4 6" id="KW-0472">Membrane</keyword>
<dbReference type="GO" id="GO:0055085">
    <property type="term" value="P:transmembrane transport"/>
    <property type="evidence" value="ECO:0007669"/>
    <property type="project" value="InterPro"/>
</dbReference>
<feature type="region of interest" description="Disordered" evidence="5">
    <location>
        <begin position="64"/>
        <end position="101"/>
    </location>
</feature>
<feature type="domain" description="SLC26A/SulP transporter" evidence="7">
    <location>
        <begin position="161"/>
        <end position="554"/>
    </location>
</feature>
<evidence type="ECO:0000313" key="8">
    <source>
        <dbReference type="EMBL" id="KAK7601819.1"/>
    </source>
</evidence>
<feature type="compositionally biased region" description="Polar residues" evidence="5">
    <location>
        <begin position="70"/>
        <end position="87"/>
    </location>
</feature>
<feature type="transmembrane region" description="Helical" evidence="6">
    <location>
        <begin position="352"/>
        <end position="375"/>
    </location>
</feature>
<dbReference type="CDD" id="cd07042">
    <property type="entry name" value="STAS_SulP_like_sulfate_transporter"/>
    <property type="match status" value="1"/>
</dbReference>
<name>A0AAN9Y7Z4_9HEMI</name>
<feature type="transmembrane region" description="Helical" evidence="6">
    <location>
        <begin position="550"/>
        <end position="581"/>
    </location>
</feature>
<evidence type="ECO:0000256" key="3">
    <source>
        <dbReference type="ARBA" id="ARBA00022989"/>
    </source>
</evidence>
<reference evidence="8 9" key="1">
    <citation type="submission" date="2024-03" db="EMBL/GenBank/DDBJ databases">
        <title>Adaptation during the transition from Ophiocordyceps entomopathogen to insect associate is accompanied by gene loss and intensified selection.</title>
        <authorList>
            <person name="Ward C.M."/>
            <person name="Onetto C.A."/>
            <person name="Borneman A.R."/>
        </authorList>
    </citation>
    <scope>NUCLEOTIDE SEQUENCE [LARGE SCALE GENOMIC DNA]</scope>
    <source>
        <strain evidence="8">AWRI1</strain>
        <tissue evidence="8">Single Adult Female</tissue>
    </source>
</reference>
<proteinExistence type="predicted"/>
<keyword evidence="9" id="KW-1185">Reference proteome</keyword>
<evidence type="ECO:0000256" key="6">
    <source>
        <dbReference type="SAM" id="Phobius"/>
    </source>
</evidence>
<sequence length="768" mass="84770">MPGVNHLTYKMKGDNERSDDVTLVGYAKSEDDTKAARDERLSNPDIRAYWEKYGRENIDNLAAPDGSASEGYTNNAFNTPETDTYRCNNNNDNDDVPPNPAFDPDRRNGNYGIPVSECSDSGSGSSWAEDTVRRCCSKKVLYKRIPVLNLFENYRKDMIPSDLVAGITVGMSMVPQAIAYASVAGLPAKYGLYSSFLACFIYVIFGSCKNSAIGPTAIQAILIRENIHDKGPSFAILLCFLTGFVQLIMGALQLGFLVDFISGPVSAGFTSAAAIVIAMTQVKDLLGLNFSATKFTEVWVELSKNYQNISIGDAVLGFSCIIILFVLRKIKDVQFGSDCAKKTSFQRSMSRLLWFLSTARSILVVLTCGTIAFIYEECLKTGPPFKLSSNSTEPGLPNVMFPPFSATVDNQTYNFFNMTSTLGSGIIIVPLLSLLENISLAKVFSEGKPVDATQELIALGACNLLGSFVGSMPMSGGLSRGAINHASGAKSTVGSIYAGTIVIVSLLFLTPYFPYIPKAALAAVIISAVIFMIEFQVVKPMWRTKKIDLLPAAATFLCCLLIRLEVGILVGVTMNVLFLLYGSARPSVSVDKFKSEWGYEYIVITPDRSLAFPSVEYVRNVVSKAGVKQGYSSIPIVIDSRHVTGADFTVARGIKSLIEDFVQRNQLILFYNLKPSVVDIFRAVRPSEFHHCQTEHQLHNFLKDIMSHFERKKRKAETCSRIRLDVSNENKSPSCLIFRKKEKLSKKEFGYMPHFLKNDQLRYVAEFN</sequence>
<feature type="transmembrane region" description="Helical" evidence="6">
    <location>
        <begin position="309"/>
        <end position="327"/>
    </location>
</feature>
<keyword evidence="3 6" id="KW-1133">Transmembrane helix</keyword>
<dbReference type="GO" id="GO:0016020">
    <property type="term" value="C:membrane"/>
    <property type="evidence" value="ECO:0007669"/>
    <property type="project" value="UniProtKB-SubCell"/>
</dbReference>
<evidence type="ECO:0000256" key="2">
    <source>
        <dbReference type="ARBA" id="ARBA00022692"/>
    </source>
</evidence>
<feature type="transmembrane region" description="Helical" evidence="6">
    <location>
        <begin position="163"/>
        <end position="184"/>
    </location>
</feature>
<dbReference type="PANTHER" id="PTHR11814">
    <property type="entry name" value="SULFATE TRANSPORTER"/>
    <property type="match status" value="1"/>
</dbReference>
<feature type="transmembrane region" description="Helical" evidence="6">
    <location>
        <begin position="190"/>
        <end position="213"/>
    </location>
</feature>
<gene>
    <name evidence="8" type="ORF">V9T40_009260</name>
</gene>
<feature type="transmembrane region" description="Helical" evidence="6">
    <location>
        <begin position="234"/>
        <end position="256"/>
    </location>
</feature>
<evidence type="ECO:0000256" key="4">
    <source>
        <dbReference type="ARBA" id="ARBA00023136"/>
    </source>
</evidence>
<feature type="transmembrane region" description="Helical" evidence="6">
    <location>
        <begin position="415"/>
        <end position="435"/>
    </location>
</feature>
<organism evidence="8 9">
    <name type="scientific">Parthenolecanium corni</name>
    <dbReference type="NCBI Taxonomy" id="536013"/>
    <lineage>
        <taxon>Eukaryota</taxon>
        <taxon>Metazoa</taxon>
        <taxon>Ecdysozoa</taxon>
        <taxon>Arthropoda</taxon>
        <taxon>Hexapoda</taxon>
        <taxon>Insecta</taxon>
        <taxon>Pterygota</taxon>
        <taxon>Neoptera</taxon>
        <taxon>Paraneoptera</taxon>
        <taxon>Hemiptera</taxon>
        <taxon>Sternorrhyncha</taxon>
        <taxon>Coccoidea</taxon>
        <taxon>Coccidae</taxon>
        <taxon>Parthenolecanium</taxon>
    </lineage>
</organism>
<dbReference type="EMBL" id="JBBCAQ010000010">
    <property type="protein sequence ID" value="KAK7601819.1"/>
    <property type="molecule type" value="Genomic_DNA"/>
</dbReference>
<evidence type="ECO:0000256" key="5">
    <source>
        <dbReference type="SAM" id="MobiDB-lite"/>
    </source>
</evidence>
<dbReference type="AlphaFoldDB" id="A0AAN9Y7Z4"/>
<evidence type="ECO:0000259" key="7">
    <source>
        <dbReference type="Pfam" id="PF00916"/>
    </source>
</evidence>
<accession>A0AAN9Y7Z4</accession>
<dbReference type="Pfam" id="PF00916">
    <property type="entry name" value="Sulfate_transp"/>
    <property type="match status" value="1"/>
</dbReference>
<keyword evidence="2 6" id="KW-0812">Transmembrane</keyword>
<feature type="transmembrane region" description="Helical" evidence="6">
    <location>
        <begin position="494"/>
        <end position="513"/>
    </location>
</feature>
<dbReference type="InterPro" id="IPR011547">
    <property type="entry name" value="SLC26A/SulP_dom"/>
</dbReference>